<evidence type="ECO:0000313" key="5">
    <source>
        <dbReference type="EMBL" id="RDY03904.1"/>
    </source>
</evidence>
<dbReference type="InterPro" id="IPR040418">
    <property type="entry name" value="CRWN"/>
</dbReference>
<reference evidence="5" key="1">
    <citation type="submission" date="2018-05" db="EMBL/GenBank/DDBJ databases">
        <title>Draft genome of Mucuna pruriens seed.</title>
        <authorList>
            <person name="Nnadi N.E."/>
            <person name="Vos R."/>
            <person name="Hasami M.H."/>
            <person name="Devisetty U.K."/>
            <person name="Aguiy J.C."/>
        </authorList>
    </citation>
    <scope>NUCLEOTIDE SEQUENCE [LARGE SCALE GENOMIC DNA]</scope>
    <source>
        <strain evidence="5">JCA_2017</strain>
    </source>
</reference>
<sequence length="80" mass="9210">MAMLTPITPDSLTPASRIPLSDEEIWKRLKQAGFDDSSIEHQDKATLVAYIAKLQAHIYDQLHHMGRLLFERKELASKYE</sequence>
<gene>
    <name evidence="5" type="primary">CRWN4</name>
    <name evidence="5" type="ORF">CR513_12455</name>
</gene>
<feature type="non-terminal residue" evidence="5">
    <location>
        <position position="1"/>
    </location>
</feature>
<dbReference type="OrthoDB" id="673795at2759"/>
<comment type="similarity">
    <text evidence="4">Belongs to the CRWN family.</text>
</comment>
<accession>A0A371HME9</accession>
<evidence type="ECO:0000256" key="4">
    <source>
        <dbReference type="ARBA" id="ARBA00024208"/>
    </source>
</evidence>
<dbReference type="EMBL" id="QJKJ01002186">
    <property type="protein sequence ID" value="RDY03904.1"/>
    <property type="molecule type" value="Genomic_DNA"/>
</dbReference>
<dbReference type="Proteomes" id="UP000257109">
    <property type="component" value="Unassembled WGS sequence"/>
</dbReference>
<proteinExistence type="inferred from homology"/>
<dbReference type="STRING" id="157652.A0A371HME9"/>
<evidence type="ECO:0000313" key="6">
    <source>
        <dbReference type="Proteomes" id="UP000257109"/>
    </source>
</evidence>
<dbReference type="GO" id="GO:0006997">
    <property type="term" value="P:nucleus organization"/>
    <property type="evidence" value="ECO:0007669"/>
    <property type="project" value="InterPro"/>
</dbReference>
<evidence type="ECO:0000256" key="3">
    <source>
        <dbReference type="ARBA" id="ARBA00024186"/>
    </source>
</evidence>
<organism evidence="5 6">
    <name type="scientific">Mucuna pruriens</name>
    <name type="common">Velvet bean</name>
    <name type="synonym">Dolichos pruriens</name>
    <dbReference type="NCBI Taxonomy" id="157652"/>
    <lineage>
        <taxon>Eukaryota</taxon>
        <taxon>Viridiplantae</taxon>
        <taxon>Streptophyta</taxon>
        <taxon>Embryophyta</taxon>
        <taxon>Tracheophyta</taxon>
        <taxon>Spermatophyta</taxon>
        <taxon>Magnoliopsida</taxon>
        <taxon>eudicotyledons</taxon>
        <taxon>Gunneridae</taxon>
        <taxon>Pentapetalae</taxon>
        <taxon>rosids</taxon>
        <taxon>fabids</taxon>
        <taxon>Fabales</taxon>
        <taxon>Fabaceae</taxon>
        <taxon>Papilionoideae</taxon>
        <taxon>50 kb inversion clade</taxon>
        <taxon>NPAAA clade</taxon>
        <taxon>indigoferoid/millettioid clade</taxon>
        <taxon>Phaseoleae</taxon>
        <taxon>Mucuna</taxon>
    </lineage>
</organism>
<dbReference type="GO" id="GO:0005652">
    <property type="term" value="C:nuclear lamina"/>
    <property type="evidence" value="ECO:0007669"/>
    <property type="project" value="UniProtKB-SubCell"/>
</dbReference>
<evidence type="ECO:0000256" key="2">
    <source>
        <dbReference type="ARBA" id="ARBA00023242"/>
    </source>
</evidence>
<keyword evidence="6" id="KW-1185">Reference proteome</keyword>
<comment type="caution">
    <text evidence="5">The sequence shown here is derived from an EMBL/GenBank/DDBJ whole genome shotgun (WGS) entry which is preliminary data.</text>
</comment>
<dbReference type="AlphaFoldDB" id="A0A371HME9"/>
<protein>
    <submittedName>
        <fullName evidence="5">Protein CROWDED NUCLEI 4</fullName>
    </submittedName>
</protein>
<dbReference type="PANTHER" id="PTHR31908">
    <property type="entry name" value="PROTEIN CROWDED NUCLEI 4"/>
    <property type="match status" value="1"/>
</dbReference>
<keyword evidence="2" id="KW-0539">Nucleus</keyword>
<evidence type="ECO:0000256" key="1">
    <source>
        <dbReference type="ARBA" id="ARBA00023054"/>
    </source>
</evidence>
<comment type="subcellular location">
    <subcellularLocation>
        <location evidence="3">Nucleus lamina</location>
    </subcellularLocation>
</comment>
<name>A0A371HME9_MUCPR</name>
<keyword evidence="1" id="KW-0175">Coiled coil</keyword>
<dbReference type="PANTHER" id="PTHR31908:SF2">
    <property type="entry name" value="PROTEIN CROWDED NUCLEI 4"/>
    <property type="match status" value="1"/>
</dbReference>